<gene>
    <name evidence="2" type="ORF">PsYK624_153190</name>
</gene>
<name>A0A9P3GNL4_9APHY</name>
<evidence type="ECO:0000256" key="1">
    <source>
        <dbReference type="SAM" id="MobiDB-lite"/>
    </source>
</evidence>
<accession>A0A9P3GNL4</accession>
<evidence type="ECO:0000313" key="3">
    <source>
        <dbReference type="Proteomes" id="UP000703269"/>
    </source>
</evidence>
<keyword evidence="3" id="KW-1185">Reference proteome</keyword>
<reference evidence="2 3" key="1">
    <citation type="submission" date="2021-08" db="EMBL/GenBank/DDBJ databases">
        <title>Draft Genome Sequence of Phanerochaete sordida strain YK-624.</title>
        <authorList>
            <person name="Mori T."/>
            <person name="Dohra H."/>
            <person name="Suzuki T."/>
            <person name="Kawagishi H."/>
            <person name="Hirai H."/>
        </authorList>
    </citation>
    <scope>NUCLEOTIDE SEQUENCE [LARGE SCALE GENOMIC DNA]</scope>
    <source>
        <strain evidence="2 3">YK-624</strain>
    </source>
</reference>
<feature type="compositionally biased region" description="Polar residues" evidence="1">
    <location>
        <begin position="1"/>
        <end position="15"/>
    </location>
</feature>
<feature type="region of interest" description="Disordered" evidence="1">
    <location>
        <begin position="1"/>
        <end position="42"/>
    </location>
</feature>
<sequence>MKSTSPPLSNETTKCQPKRHERPSNGRFAQPRPGESRRGGGRRCRWVTLFARGCRAAVTKIAYLSAGRVTITSHKVQHTLGPADIVINNEGYL</sequence>
<evidence type="ECO:0000313" key="2">
    <source>
        <dbReference type="EMBL" id="GJE99078.1"/>
    </source>
</evidence>
<proteinExistence type="predicted"/>
<dbReference type="EMBL" id="BPQB01000100">
    <property type="protein sequence ID" value="GJE99078.1"/>
    <property type="molecule type" value="Genomic_DNA"/>
</dbReference>
<dbReference type="AlphaFoldDB" id="A0A9P3GNL4"/>
<protein>
    <submittedName>
        <fullName evidence="2">Uncharacterized protein</fullName>
    </submittedName>
</protein>
<dbReference type="Proteomes" id="UP000703269">
    <property type="component" value="Unassembled WGS sequence"/>
</dbReference>
<comment type="caution">
    <text evidence="2">The sequence shown here is derived from an EMBL/GenBank/DDBJ whole genome shotgun (WGS) entry which is preliminary data.</text>
</comment>
<organism evidence="2 3">
    <name type="scientific">Phanerochaete sordida</name>
    <dbReference type="NCBI Taxonomy" id="48140"/>
    <lineage>
        <taxon>Eukaryota</taxon>
        <taxon>Fungi</taxon>
        <taxon>Dikarya</taxon>
        <taxon>Basidiomycota</taxon>
        <taxon>Agaricomycotina</taxon>
        <taxon>Agaricomycetes</taxon>
        <taxon>Polyporales</taxon>
        <taxon>Phanerochaetaceae</taxon>
        <taxon>Phanerochaete</taxon>
    </lineage>
</organism>